<evidence type="ECO:0000256" key="7">
    <source>
        <dbReference type="ARBA" id="ARBA00022798"/>
    </source>
</evidence>
<evidence type="ECO:0000256" key="8">
    <source>
        <dbReference type="ARBA" id="ARBA00023098"/>
    </source>
</evidence>
<gene>
    <name evidence="14" type="ORF">C7S18_12605</name>
</gene>
<dbReference type="InterPro" id="IPR023213">
    <property type="entry name" value="CAT-like_dom_sf"/>
</dbReference>
<feature type="region of interest" description="Disordered" evidence="11">
    <location>
        <begin position="494"/>
        <end position="557"/>
    </location>
</feature>
<evidence type="ECO:0000256" key="11">
    <source>
        <dbReference type="SAM" id="MobiDB-lite"/>
    </source>
</evidence>
<organism evidence="14 15">
    <name type="scientific">Ahniella affigens</name>
    <dbReference type="NCBI Taxonomy" id="2021234"/>
    <lineage>
        <taxon>Bacteria</taxon>
        <taxon>Pseudomonadati</taxon>
        <taxon>Pseudomonadota</taxon>
        <taxon>Gammaproteobacteria</taxon>
        <taxon>Lysobacterales</taxon>
        <taxon>Rhodanobacteraceae</taxon>
        <taxon>Ahniella</taxon>
    </lineage>
</organism>
<dbReference type="Pfam" id="PF06974">
    <property type="entry name" value="WS_DGAT_C"/>
    <property type="match status" value="1"/>
</dbReference>
<sequence length="557" mass="61060">MPVMNMLRSGREPMSKVDTAWLRMEKPTNLMMITGVMMFETPLDVDRFKRMLNDRFLAFRRFRQKAVDTSSGAYWEIDHDFDLDWHVRITALPGTAGQPELQRLASQLASTPLDYSKPRWQFHVVERYGQGSALITRIHHCYADGIALIQVLLSLTDVQPTDEDKAALAKVWFKEDKGNVVERLLAPARKGLSQALHVGERAVEKGKELFDDPEQLAKLAHEGSEIARELAIAVSLPDDPQTRFRGQLGVSKRCAWAEPMPLYDAKQLGKAMRCTVNDILLACAAGALRGYLIEKGENPDGLTIRATVPVNLRPLEHAKKLGNHFGLVFLNLPIGEANPLRRLEIVAENMRELKRSRQAIVAFGLLAALGMGPSVLQGPALEMFSRKATTVATNVPGPQMPLYFAGAKISDQMFWVPQTGSIGMGISILSYNGRVHFGLITDAKLVPDPENIILRFSAELEKLILIACMEDWSDAVTPADAAATLAHYAAPAPAENAGAKPVGKRAAKSDKPAVETSAPAPSKRRAKTATAPATKASKTAGNKVSKRARQARQKALA</sequence>
<evidence type="ECO:0000256" key="9">
    <source>
        <dbReference type="ARBA" id="ARBA00023315"/>
    </source>
</evidence>
<keyword evidence="9 14" id="KW-0012">Acyltransferase</keyword>
<comment type="pathway">
    <text evidence="1">Glycerolipid metabolism; triacylglycerol biosynthesis.</text>
</comment>
<feature type="compositionally biased region" description="Basic residues" evidence="11">
    <location>
        <begin position="544"/>
        <end position="557"/>
    </location>
</feature>
<dbReference type="NCBIfam" id="TIGR02946">
    <property type="entry name" value="acyl_WS_DGAT"/>
    <property type="match status" value="1"/>
</dbReference>
<evidence type="ECO:0000313" key="15">
    <source>
        <dbReference type="Proteomes" id="UP000241074"/>
    </source>
</evidence>
<evidence type="ECO:0000313" key="14">
    <source>
        <dbReference type="EMBL" id="AVP97990.1"/>
    </source>
</evidence>
<evidence type="ECO:0000259" key="12">
    <source>
        <dbReference type="Pfam" id="PF03007"/>
    </source>
</evidence>
<dbReference type="GO" id="GO:0019432">
    <property type="term" value="P:triglyceride biosynthetic process"/>
    <property type="evidence" value="ECO:0007669"/>
    <property type="project" value="UniProtKB-UniPathway"/>
</dbReference>
<dbReference type="InterPro" id="IPR045034">
    <property type="entry name" value="O-acyltransferase_WSD1-like"/>
</dbReference>
<reference evidence="14 15" key="2">
    <citation type="submission" date="2018-03" db="EMBL/GenBank/DDBJ databases">
        <authorList>
            <person name="Keele B.F."/>
        </authorList>
    </citation>
    <scope>NUCLEOTIDE SEQUENCE [LARGE SCALE GENOMIC DNA]</scope>
    <source>
        <strain evidence="14 15">D13</strain>
    </source>
</reference>
<accession>A0A2P1PT46</accession>
<feature type="domain" description="O-acyltransferase WSD1-like N-terminal" evidence="12">
    <location>
        <begin position="14"/>
        <end position="279"/>
    </location>
</feature>
<protein>
    <recommendedName>
        <fullName evidence="4">diacylglycerol O-acyltransferase</fullName>
        <ecNumber evidence="4">2.3.1.20</ecNumber>
    </recommendedName>
</protein>
<dbReference type="AlphaFoldDB" id="A0A2P1PT46"/>
<dbReference type="Gene3D" id="3.30.559.10">
    <property type="entry name" value="Chloramphenicol acetyltransferase-like domain"/>
    <property type="match status" value="1"/>
</dbReference>
<feature type="compositionally biased region" description="Low complexity" evidence="11">
    <location>
        <begin position="528"/>
        <end position="540"/>
    </location>
</feature>
<dbReference type="GO" id="GO:0005886">
    <property type="term" value="C:plasma membrane"/>
    <property type="evidence" value="ECO:0007669"/>
    <property type="project" value="TreeGrafter"/>
</dbReference>
<dbReference type="InterPro" id="IPR009721">
    <property type="entry name" value="O-acyltransferase_WSD1_C"/>
</dbReference>
<comment type="similarity">
    <text evidence="3">Belongs to the long-chain O-acyltransferase family.</text>
</comment>
<proteinExistence type="inferred from homology"/>
<dbReference type="EMBL" id="CP027860">
    <property type="protein sequence ID" value="AVP97990.1"/>
    <property type="molecule type" value="Genomic_DNA"/>
</dbReference>
<dbReference type="InterPro" id="IPR004255">
    <property type="entry name" value="O-acyltransferase_WSD1_N"/>
</dbReference>
<dbReference type="GO" id="GO:0006071">
    <property type="term" value="P:glycerol metabolic process"/>
    <property type="evidence" value="ECO:0007669"/>
    <property type="project" value="UniProtKB-KW"/>
</dbReference>
<dbReference type="GO" id="GO:0004144">
    <property type="term" value="F:diacylglycerol O-acyltransferase activity"/>
    <property type="evidence" value="ECO:0007669"/>
    <property type="project" value="UniProtKB-EC"/>
</dbReference>
<keyword evidence="7" id="KW-0319">Glycerol metabolism</keyword>
<dbReference type="Proteomes" id="UP000241074">
    <property type="component" value="Chromosome"/>
</dbReference>
<dbReference type="UniPathway" id="UPA00282"/>
<evidence type="ECO:0000256" key="2">
    <source>
        <dbReference type="ARBA" id="ARBA00005189"/>
    </source>
</evidence>
<dbReference type="SUPFAM" id="SSF52777">
    <property type="entry name" value="CoA-dependent acyltransferases"/>
    <property type="match status" value="2"/>
</dbReference>
<evidence type="ECO:0000256" key="4">
    <source>
        <dbReference type="ARBA" id="ARBA00013244"/>
    </source>
</evidence>
<feature type="domain" description="O-acyltransferase WSD1 C-terminal" evidence="13">
    <location>
        <begin position="322"/>
        <end position="463"/>
    </location>
</feature>
<dbReference type="Pfam" id="PF03007">
    <property type="entry name" value="WS_DGAT_cat"/>
    <property type="match status" value="1"/>
</dbReference>
<evidence type="ECO:0000256" key="1">
    <source>
        <dbReference type="ARBA" id="ARBA00004771"/>
    </source>
</evidence>
<reference evidence="14 15" key="1">
    <citation type="submission" date="2018-03" db="EMBL/GenBank/DDBJ databases">
        <title>Ahniella affigens gen. nov., sp. nov., a gammaproteobacterium isolated from sandy soil near a stream.</title>
        <authorList>
            <person name="Ko Y."/>
            <person name="Kim J.-H."/>
        </authorList>
    </citation>
    <scope>NUCLEOTIDE SEQUENCE [LARGE SCALE GENOMIC DNA]</scope>
    <source>
        <strain evidence="14 15">D13</strain>
    </source>
</reference>
<comment type="pathway">
    <text evidence="2">Lipid metabolism.</text>
</comment>
<evidence type="ECO:0000256" key="3">
    <source>
        <dbReference type="ARBA" id="ARBA00009587"/>
    </source>
</evidence>
<evidence type="ECO:0000256" key="10">
    <source>
        <dbReference type="ARBA" id="ARBA00048109"/>
    </source>
</evidence>
<keyword evidence="15" id="KW-1185">Reference proteome</keyword>
<keyword evidence="8" id="KW-0443">Lipid metabolism</keyword>
<keyword evidence="6 14" id="KW-0808">Transferase</keyword>
<evidence type="ECO:0000259" key="13">
    <source>
        <dbReference type="Pfam" id="PF06974"/>
    </source>
</evidence>
<comment type="catalytic activity">
    <reaction evidence="10">
        <text>an acyl-CoA + a 1,2-diacyl-sn-glycerol = a triacyl-sn-glycerol + CoA</text>
        <dbReference type="Rhea" id="RHEA:10868"/>
        <dbReference type="ChEBI" id="CHEBI:17815"/>
        <dbReference type="ChEBI" id="CHEBI:57287"/>
        <dbReference type="ChEBI" id="CHEBI:58342"/>
        <dbReference type="ChEBI" id="CHEBI:64615"/>
        <dbReference type="EC" id="2.3.1.20"/>
    </reaction>
</comment>
<dbReference type="PANTHER" id="PTHR31650">
    <property type="entry name" value="O-ACYLTRANSFERASE (WSD1-LIKE) FAMILY PROTEIN"/>
    <property type="match status" value="1"/>
</dbReference>
<evidence type="ECO:0000256" key="6">
    <source>
        <dbReference type="ARBA" id="ARBA00022679"/>
    </source>
</evidence>
<dbReference type="KEGG" id="xba:C7S18_12605"/>
<dbReference type="OrthoDB" id="9810950at2"/>
<evidence type="ECO:0000256" key="5">
    <source>
        <dbReference type="ARBA" id="ARBA00022516"/>
    </source>
</evidence>
<dbReference type="PANTHER" id="PTHR31650:SF1">
    <property type="entry name" value="WAX ESTER SYNTHASE_DIACYLGLYCEROL ACYLTRANSFERASE 4-RELATED"/>
    <property type="match status" value="1"/>
</dbReference>
<dbReference type="EC" id="2.3.1.20" evidence="4"/>
<dbReference type="RefSeq" id="WP_106891910.1">
    <property type="nucleotide sequence ID" value="NZ_CP027860.1"/>
</dbReference>
<name>A0A2P1PT46_9GAMM</name>
<keyword evidence="5" id="KW-0444">Lipid biosynthesis</keyword>
<dbReference type="InterPro" id="IPR014292">
    <property type="entry name" value="Acyl_transf_WS/DGAT"/>
</dbReference>